<keyword evidence="7" id="KW-0482">Metalloprotease</keyword>
<dbReference type="Pfam" id="PF01427">
    <property type="entry name" value="Peptidase_M15"/>
    <property type="match status" value="1"/>
</dbReference>
<dbReference type="GO" id="GO:0008237">
    <property type="term" value="F:metallopeptidase activity"/>
    <property type="evidence" value="ECO:0007669"/>
    <property type="project" value="UniProtKB-KW"/>
</dbReference>
<evidence type="ECO:0000256" key="2">
    <source>
        <dbReference type="ARBA" id="ARBA00022670"/>
    </source>
</evidence>
<keyword evidence="5" id="KW-0862">Zinc</keyword>
<dbReference type="InterPro" id="IPR009045">
    <property type="entry name" value="Zn_M74/Hedgehog-like"/>
</dbReference>
<dbReference type="GO" id="GO:0006508">
    <property type="term" value="P:proteolysis"/>
    <property type="evidence" value="ECO:0007669"/>
    <property type="project" value="UniProtKB-KW"/>
</dbReference>
<evidence type="ECO:0000256" key="3">
    <source>
        <dbReference type="ARBA" id="ARBA00022723"/>
    </source>
</evidence>
<keyword evidence="9" id="KW-0121">Carboxypeptidase</keyword>
<dbReference type="GO" id="GO:0004180">
    <property type="term" value="F:carboxypeptidase activity"/>
    <property type="evidence" value="ECO:0007669"/>
    <property type="project" value="UniProtKB-KW"/>
</dbReference>
<reference evidence="9 10" key="1">
    <citation type="submission" date="2020-07" db="EMBL/GenBank/DDBJ databases">
        <title>Huge and variable diversity of episymbiotic CPR bacteria and DPANN archaea in groundwater ecosystems.</title>
        <authorList>
            <person name="He C.Y."/>
            <person name="Keren R."/>
            <person name="Whittaker M."/>
            <person name="Farag I.F."/>
            <person name="Doudna J."/>
            <person name="Cate J.H.D."/>
            <person name="Banfield J.F."/>
        </authorList>
    </citation>
    <scope>NUCLEOTIDE SEQUENCE [LARGE SCALE GENOMIC DNA]</scope>
    <source>
        <strain evidence="9">NC_groundwater_70_Ag_B-0.1um_54_66</strain>
    </source>
</reference>
<evidence type="ECO:0000256" key="1">
    <source>
        <dbReference type="ARBA" id="ARBA00001362"/>
    </source>
</evidence>
<evidence type="ECO:0000256" key="4">
    <source>
        <dbReference type="ARBA" id="ARBA00022801"/>
    </source>
</evidence>
<protein>
    <submittedName>
        <fullName evidence="9">D-alanyl-D-alanine carboxypeptidase family protein</fullName>
    </submittedName>
</protein>
<dbReference type="PANTHER" id="PTHR43126">
    <property type="entry name" value="D-ALANYL-D-ALANINE DIPEPTIDASE"/>
    <property type="match status" value="1"/>
</dbReference>
<keyword evidence="4" id="KW-0378">Hydrolase</keyword>
<dbReference type="GO" id="GO:0071555">
    <property type="term" value="P:cell wall organization"/>
    <property type="evidence" value="ECO:0007669"/>
    <property type="project" value="UniProtKB-KW"/>
</dbReference>
<name>A0A7T5UHE8_9BACT</name>
<proteinExistence type="predicted"/>
<dbReference type="GO" id="GO:0160237">
    <property type="term" value="F:D-Ala-D-Ala dipeptidase activity"/>
    <property type="evidence" value="ECO:0007669"/>
    <property type="project" value="UniProtKB-EC"/>
</dbReference>
<gene>
    <name evidence="9" type="ORF">HYS17_08380</name>
</gene>
<evidence type="ECO:0000256" key="5">
    <source>
        <dbReference type="ARBA" id="ARBA00022833"/>
    </source>
</evidence>
<dbReference type="EMBL" id="CP066681">
    <property type="protein sequence ID" value="QQG35538.1"/>
    <property type="molecule type" value="Genomic_DNA"/>
</dbReference>
<organism evidence="9 10">
    <name type="scientific">Micavibrio aeruginosavorus</name>
    <dbReference type="NCBI Taxonomy" id="349221"/>
    <lineage>
        <taxon>Bacteria</taxon>
        <taxon>Pseudomonadati</taxon>
        <taxon>Bdellovibrionota</taxon>
        <taxon>Bdellovibrionia</taxon>
        <taxon>Bdellovibrionales</taxon>
        <taxon>Pseudobdellovibrionaceae</taxon>
        <taxon>Micavibrio</taxon>
    </lineage>
</organism>
<dbReference type="Proteomes" id="UP000595362">
    <property type="component" value="Chromosome"/>
</dbReference>
<dbReference type="AlphaFoldDB" id="A0A7T5UHE8"/>
<keyword evidence="3" id="KW-0479">Metal-binding</keyword>
<dbReference type="InterPro" id="IPR000755">
    <property type="entry name" value="A_A_dipeptidase"/>
</dbReference>
<evidence type="ECO:0000313" key="9">
    <source>
        <dbReference type="EMBL" id="QQG35538.1"/>
    </source>
</evidence>
<evidence type="ECO:0000313" key="10">
    <source>
        <dbReference type="Proteomes" id="UP000595362"/>
    </source>
</evidence>
<accession>A0A7T5UHE8</accession>
<keyword evidence="8" id="KW-0961">Cell wall biogenesis/degradation</keyword>
<evidence type="ECO:0000256" key="8">
    <source>
        <dbReference type="ARBA" id="ARBA00023316"/>
    </source>
</evidence>
<keyword evidence="2" id="KW-0645">Protease</keyword>
<evidence type="ECO:0000256" key="6">
    <source>
        <dbReference type="ARBA" id="ARBA00022997"/>
    </source>
</evidence>
<dbReference type="SUPFAM" id="SSF55166">
    <property type="entry name" value="Hedgehog/DD-peptidase"/>
    <property type="match status" value="1"/>
</dbReference>
<evidence type="ECO:0000256" key="7">
    <source>
        <dbReference type="ARBA" id="ARBA00023049"/>
    </source>
</evidence>
<sequence>MSQTSALRVELIDFDSVKLVEGRYPLEIVEIRESDGFFLNRQFTSDFRIRKTIYEMMQAAQKKLPDNYYFMVYEAYRPLARQIALWNMATDYINKEYPDATPQQKRDMAETFVADPYNGIGSGHQACCAIDISLCDKSGKEYDMGTACQEISPLSNTYAEGLGSEAIKNRKILIEALEGEGFINYSSEWWHFSYGDHQWAYLKGVGEAFFGPIDI</sequence>
<keyword evidence="6" id="KW-0224">Dipeptidase</keyword>
<dbReference type="Gene3D" id="3.30.1380.10">
    <property type="match status" value="1"/>
</dbReference>
<comment type="catalytic activity">
    <reaction evidence="1">
        <text>D-alanyl-D-alanine + H2O = 2 D-alanine</text>
        <dbReference type="Rhea" id="RHEA:20661"/>
        <dbReference type="ChEBI" id="CHEBI:15377"/>
        <dbReference type="ChEBI" id="CHEBI:57416"/>
        <dbReference type="ChEBI" id="CHEBI:57822"/>
        <dbReference type="EC" id="3.4.13.22"/>
    </reaction>
</comment>
<dbReference type="GO" id="GO:0046872">
    <property type="term" value="F:metal ion binding"/>
    <property type="evidence" value="ECO:0007669"/>
    <property type="project" value="UniProtKB-KW"/>
</dbReference>